<keyword evidence="4" id="KW-0342">GTP-binding</keyword>
<evidence type="ECO:0000313" key="7">
    <source>
        <dbReference type="EMBL" id="SVA24719.1"/>
    </source>
</evidence>
<dbReference type="Gene3D" id="3.40.50.300">
    <property type="entry name" value="P-loop containing nucleotide triphosphate hydrolases"/>
    <property type="match status" value="1"/>
</dbReference>
<reference evidence="7" key="1">
    <citation type="submission" date="2018-05" db="EMBL/GenBank/DDBJ databases">
        <authorList>
            <person name="Lanie J.A."/>
            <person name="Ng W.-L."/>
            <person name="Kazmierczak K.M."/>
            <person name="Andrzejewski T.M."/>
            <person name="Davidsen T.M."/>
            <person name="Wayne K.J."/>
            <person name="Tettelin H."/>
            <person name="Glass J.I."/>
            <person name="Rusch D."/>
            <person name="Podicherti R."/>
            <person name="Tsui H.-C.T."/>
            <person name="Winkler M.E."/>
        </authorList>
    </citation>
    <scope>NUCLEOTIDE SEQUENCE</scope>
</reference>
<dbReference type="InterPro" id="IPR052040">
    <property type="entry name" value="GTPase/Isobutyryl-CoA_mutase"/>
</dbReference>
<evidence type="ECO:0000256" key="4">
    <source>
        <dbReference type="ARBA" id="ARBA00023134"/>
    </source>
</evidence>
<sequence>MSEIAERLLAGEQRALSRLITLLERGDPAAAEAMKAVDRNTGGAYTVGITGPPGAGKSTIADQLTQLVRSTGSTVGIIAVDPTSPFSGGAILGDRIRMQRHYLDSGVYIRSVATRGQSGGLPRIVKSMVRALDAAGTDLILVETVGVGQTELGIISVADTVLVAMNPESGDAIQTLKAGVMEIADIFLVNKADRDGADQMATAITGMIQMSLTRPRWSPPVLLTTAHTGQGIEDLWGKIQDHRDFQTTSGELEERRGTQRKREFLEAVEEVLAQRLRQKVENDPELNATLEQVAAKETDPYSAALEYLESSLFSAEWLNTP</sequence>
<feature type="domain" description="AAA+ ATPase" evidence="6">
    <location>
        <begin position="43"/>
        <end position="188"/>
    </location>
</feature>
<dbReference type="PANTHER" id="PTHR43087:SF1">
    <property type="entry name" value="LAO_AO TRANSPORT SYSTEM ATPASE"/>
    <property type="match status" value="1"/>
</dbReference>
<accession>A0A381U973</accession>
<dbReference type="Gene3D" id="1.10.287.130">
    <property type="match status" value="1"/>
</dbReference>
<gene>
    <name evidence="7" type="ORF">METZ01_LOCUS77573</name>
</gene>
<dbReference type="InterPro" id="IPR003593">
    <property type="entry name" value="AAA+_ATPase"/>
</dbReference>
<dbReference type="NCBIfam" id="TIGR00750">
    <property type="entry name" value="lao"/>
    <property type="match status" value="1"/>
</dbReference>
<evidence type="ECO:0000256" key="1">
    <source>
        <dbReference type="ARBA" id="ARBA00009625"/>
    </source>
</evidence>
<organism evidence="7">
    <name type="scientific">marine metagenome</name>
    <dbReference type="NCBI Taxonomy" id="408172"/>
    <lineage>
        <taxon>unclassified sequences</taxon>
        <taxon>metagenomes</taxon>
        <taxon>ecological metagenomes</taxon>
    </lineage>
</organism>
<comment type="similarity">
    <text evidence="1">Belongs to the SIMIBI class G3E GTPase family. ArgK/MeaB subfamily.</text>
</comment>
<dbReference type="SUPFAM" id="SSF52540">
    <property type="entry name" value="P-loop containing nucleoside triphosphate hydrolases"/>
    <property type="match status" value="1"/>
</dbReference>
<dbReference type="GO" id="GO:0003924">
    <property type="term" value="F:GTPase activity"/>
    <property type="evidence" value="ECO:0007669"/>
    <property type="project" value="InterPro"/>
</dbReference>
<dbReference type="GO" id="GO:0005525">
    <property type="term" value="F:GTP binding"/>
    <property type="evidence" value="ECO:0007669"/>
    <property type="project" value="UniProtKB-KW"/>
</dbReference>
<keyword evidence="5" id="KW-0143">Chaperone</keyword>
<keyword evidence="3" id="KW-0378">Hydrolase</keyword>
<dbReference type="Pfam" id="PF03308">
    <property type="entry name" value="MeaB"/>
    <property type="match status" value="1"/>
</dbReference>
<dbReference type="CDD" id="cd03114">
    <property type="entry name" value="MMAA-like"/>
    <property type="match status" value="1"/>
</dbReference>
<protein>
    <recommendedName>
        <fullName evidence="6">AAA+ ATPase domain-containing protein</fullName>
    </recommendedName>
</protein>
<keyword evidence="2" id="KW-0547">Nucleotide-binding</keyword>
<evidence type="ECO:0000256" key="2">
    <source>
        <dbReference type="ARBA" id="ARBA00022741"/>
    </source>
</evidence>
<evidence type="ECO:0000259" key="6">
    <source>
        <dbReference type="SMART" id="SM00382"/>
    </source>
</evidence>
<dbReference type="InterPro" id="IPR005129">
    <property type="entry name" value="GTPase_ArgK"/>
</dbReference>
<evidence type="ECO:0000256" key="5">
    <source>
        <dbReference type="ARBA" id="ARBA00023186"/>
    </source>
</evidence>
<dbReference type="SMART" id="SM00382">
    <property type="entry name" value="AAA"/>
    <property type="match status" value="1"/>
</dbReference>
<proteinExistence type="inferred from homology"/>
<dbReference type="EMBL" id="UINC01005976">
    <property type="protein sequence ID" value="SVA24719.1"/>
    <property type="molecule type" value="Genomic_DNA"/>
</dbReference>
<evidence type="ECO:0000256" key="3">
    <source>
        <dbReference type="ARBA" id="ARBA00022801"/>
    </source>
</evidence>
<dbReference type="AlphaFoldDB" id="A0A381U973"/>
<name>A0A381U973_9ZZZZ</name>
<dbReference type="InterPro" id="IPR027417">
    <property type="entry name" value="P-loop_NTPase"/>
</dbReference>
<dbReference type="PANTHER" id="PTHR43087">
    <property type="entry name" value="LYSINE/ARGININE/ORNITHINE TRANSPORT SYSTEM KINASE"/>
    <property type="match status" value="1"/>
</dbReference>